<proteinExistence type="predicted"/>
<keyword evidence="1" id="KW-1133">Transmembrane helix</keyword>
<keyword evidence="1" id="KW-0812">Transmembrane</keyword>
<reference evidence="2" key="1">
    <citation type="submission" date="2022-05" db="EMBL/GenBank/DDBJ databases">
        <title>Sphingomonas sp. strain MG17 Genome sequencing and assembly.</title>
        <authorList>
            <person name="Kim I."/>
        </authorList>
    </citation>
    <scope>NUCLEOTIDE SEQUENCE</scope>
    <source>
        <strain evidence="2">MG17</strain>
    </source>
</reference>
<comment type="caution">
    <text evidence="2">The sequence shown here is derived from an EMBL/GenBank/DDBJ whole genome shotgun (WGS) entry which is preliminary data.</text>
</comment>
<feature type="transmembrane region" description="Helical" evidence="1">
    <location>
        <begin position="127"/>
        <end position="143"/>
    </location>
</feature>
<gene>
    <name evidence="2" type="ORF">M9978_02660</name>
</gene>
<protein>
    <submittedName>
        <fullName evidence="2">Uncharacterized protein</fullName>
    </submittedName>
</protein>
<feature type="transmembrane region" description="Helical" evidence="1">
    <location>
        <begin position="94"/>
        <end position="115"/>
    </location>
</feature>
<dbReference type="Proteomes" id="UP001139451">
    <property type="component" value="Unassembled WGS sequence"/>
</dbReference>
<keyword evidence="1" id="KW-0472">Membrane</keyword>
<feature type="transmembrane region" description="Helical" evidence="1">
    <location>
        <begin position="155"/>
        <end position="178"/>
    </location>
</feature>
<feature type="transmembrane region" description="Helical" evidence="1">
    <location>
        <begin position="5"/>
        <end position="24"/>
    </location>
</feature>
<dbReference type="EMBL" id="JAMLDX010000002">
    <property type="protein sequence ID" value="MCP3729319.1"/>
    <property type="molecule type" value="Genomic_DNA"/>
</dbReference>
<dbReference type="AlphaFoldDB" id="A0A9X2HK82"/>
<organism evidence="2 3">
    <name type="scientific">Sphingomonas tagetis</name>
    <dbReference type="NCBI Taxonomy" id="2949092"/>
    <lineage>
        <taxon>Bacteria</taxon>
        <taxon>Pseudomonadati</taxon>
        <taxon>Pseudomonadota</taxon>
        <taxon>Alphaproteobacteria</taxon>
        <taxon>Sphingomonadales</taxon>
        <taxon>Sphingomonadaceae</taxon>
        <taxon>Sphingomonas</taxon>
    </lineage>
</organism>
<evidence type="ECO:0000256" key="1">
    <source>
        <dbReference type="SAM" id="Phobius"/>
    </source>
</evidence>
<evidence type="ECO:0000313" key="2">
    <source>
        <dbReference type="EMBL" id="MCP3729319.1"/>
    </source>
</evidence>
<evidence type="ECO:0000313" key="3">
    <source>
        <dbReference type="Proteomes" id="UP001139451"/>
    </source>
</evidence>
<keyword evidence="3" id="KW-1185">Reference proteome</keyword>
<sequence>MMARVILGGLLGGLAMWFVGFIFWGTPLSLLALSNAGDAQSVAVQAALAQNLGPGGTGAYAIPWPGTAAGTAAYGQGPVALVLFNASGFANPDMSALVGGLVLGIVCTLLLAVGLRMAGEASLGRRLTLVAIFAVAITAYSQIGQPIFNHAPWGYFIYLWISEIVGWIAAGAIIAKLLPAAAPVASQQL</sequence>
<accession>A0A9X2HK82</accession>
<name>A0A9X2HK82_9SPHN</name>